<keyword evidence="4" id="KW-0521">NADP</keyword>
<organism evidence="7 8">
    <name type="scientific">Fusarium anthophilum</name>
    <dbReference type="NCBI Taxonomy" id="48485"/>
    <lineage>
        <taxon>Eukaryota</taxon>
        <taxon>Fungi</taxon>
        <taxon>Dikarya</taxon>
        <taxon>Ascomycota</taxon>
        <taxon>Pezizomycotina</taxon>
        <taxon>Sordariomycetes</taxon>
        <taxon>Hypocreomycetidae</taxon>
        <taxon>Hypocreales</taxon>
        <taxon>Nectriaceae</taxon>
        <taxon>Fusarium</taxon>
        <taxon>Fusarium fujikuroi species complex</taxon>
    </lineage>
</organism>
<reference evidence="7 8" key="1">
    <citation type="journal article" date="2020" name="BMC Genomics">
        <title>Correction to: Identification and distribution of gene clusters required for synthesis of sphingolipid metabolism inhibitors in diverse species of the filamentous fungus Fusarium.</title>
        <authorList>
            <person name="Kim H.S."/>
            <person name="Lohmar J.M."/>
            <person name="Busman M."/>
            <person name="Brown D.W."/>
            <person name="Naumann T.A."/>
            <person name="Divon H.H."/>
            <person name="Lysoe E."/>
            <person name="Uhlig S."/>
            <person name="Proctor R.H."/>
        </authorList>
    </citation>
    <scope>NUCLEOTIDE SEQUENCE [LARGE SCALE GENOMIC DNA]</scope>
    <source>
        <strain evidence="7 8">NRRL 25214</strain>
    </source>
</reference>
<keyword evidence="2" id="KW-0285">Flavoprotein</keyword>
<dbReference type="GO" id="GO:0003959">
    <property type="term" value="F:NADPH dehydrogenase activity"/>
    <property type="evidence" value="ECO:0007669"/>
    <property type="project" value="InterPro"/>
</dbReference>
<name>A0A8H4ZX52_9HYPO</name>
<proteinExistence type="predicted"/>
<sequence length="286" mass="31514">MCQYSAHDGLHTPWHVAHYGGMAVRGLYPGLMMIVATAVQANGRITPEDSGLWLDAHMETTRPSSQPFSDKYSVPRSMSLQEIDQLKKDFNAAAIRAVDTGFDVIELHFAHGYLKSSFLSPAVNKRSDQYGGGSESRTSLAIELVQETRKVFPEKTPLFTCNNDIRLAQILAQEGVNEPDVSSGDNHHAQKVQGRPGYQEKFTKAITHAVCYNILVSTVRSIESDTQAQEIIAQGQEVDLVAAGRIFQKNPGLVWAWADDLGVDIQVTRSDGALRAEQRRNKGMSS</sequence>
<dbReference type="EMBL" id="JABEVY010000020">
    <property type="protein sequence ID" value="KAF5254423.1"/>
    <property type="molecule type" value="Genomic_DNA"/>
</dbReference>
<dbReference type="Proteomes" id="UP000573603">
    <property type="component" value="Unassembled WGS sequence"/>
</dbReference>
<accession>A0A8H4ZX52</accession>
<dbReference type="SUPFAM" id="SSF51395">
    <property type="entry name" value="FMN-linked oxidoreductases"/>
    <property type="match status" value="1"/>
</dbReference>
<dbReference type="Gene3D" id="3.20.20.70">
    <property type="entry name" value="Aldolase class I"/>
    <property type="match status" value="2"/>
</dbReference>
<dbReference type="InterPro" id="IPR013785">
    <property type="entry name" value="Aldolase_TIM"/>
</dbReference>
<dbReference type="AlphaFoldDB" id="A0A8H4ZX52"/>
<comment type="caution">
    <text evidence="7">The sequence shown here is derived from an EMBL/GenBank/DDBJ whole genome shotgun (WGS) entry which is preliminary data.</text>
</comment>
<evidence type="ECO:0000256" key="2">
    <source>
        <dbReference type="ARBA" id="ARBA00022630"/>
    </source>
</evidence>
<comment type="cofactor">
    <cofactor evidence="1">
        <name>FMN</name>
        <dbReference type="ChEBI" id="CHEBI:58210"/>
    </cofactor>
</comment>
<dbReference type="InterPro" id="IPR044152">
    <property type="entry name" value="YqjM-like"/>
</dbReference>
<evidence type="ECO:0000256" key="5">
    <source>
        <dbReference type="ARBA" id="ARBA00023002"/>
    </source>
</evidence>
<gene>
    <name evidence="7" type="ORF">FANTH_681</name>
</gene>
<evidence type="ECO:0000256" key="1">
    <source>
        <dbReference type="ARBA" id="ARBA00001917"/>
    </source>
</evidence>
<dbReference type="PANTHER" id="PTHR43303">
    <property type="entry name" value="NADPH DEHYDROGENASE C23G7.10C-RELATED"/>
    <property type="match status" value="1"/>
</dbReference>
<keyword evidence="3" id="KW-0288">FMN</keyword>
<keyword evidence="5" id="KW-0560">Oxidoreductase</keyword>
<feature type="domain" description="NADH:flavin oxidoreductase/NADH oxidase N-terminal" evidence="6">
    <location>
        <begin position="71"/>
        <end position="254"/>
    </location>
</feature>
<evidence type="ECO:0000313" key="7">
    <source>
        <dbReference type="EMBL" id="KAF5254423.1"/>
    </source>
</evidence>
<dbReference type="GO" id="GO:0010181">
    <property type="term" value="F:FMN binding"/>
    <property type="evidence" value="ECO:0007669"/>
    <property type="project" value="InterPro"/>
</dbReference>
<dbReference type="PANTHER" id="PTHR43303:SF4">
    <property type="entry name" value="NADPH DEHYDROGENASE C23G7.10C-RELATED"/>
    <property type="match status" value="1"/>
</dbReference>
<dbReference type="GO" id="GO:0050661">
    <property type="term" value="F:NADP binding"/>
    <property type="evidence" value="ECO:0007669"/>
    <property type="project" value="InterPro"/>
</dbReference>
<evidence type="ECO:0000259" key="6">
    <source>
        <dbReference type="Pfam" id="PF00724"/>
    </source>
</evidence>
<dbReference type="InterPro" id="IPR001155">
    <property type="entry name" value="OxRdtase_FMN_N"/>
</dbReference>
<dbReference type="Pfam" id="PF00724">
    <property type="entry name" value="Oxidored_FMN"/>
    <property type="match status" value="1"/>
</dbReference>
<keyword evidence="8" id="KW-1185">Reference proteome</keyword>
<evidence type="ECO:0000256" key="4">
    <source>
        <dbReference type="ARBA" id="ARBA00022857"/>
    </source>
</evidence>
<protein>
    <recommendedName>
        <fullName evidence="6">NADH:flavin oxidoreductase/NADH oxidase N-terminal domain-containing protein</fullName>
    </recommendedName>
</protein>
<evidence type="ECO:0000256" key="3">
    <source>
        <dbReference type="ARBA" id="ARBA00022643"/>
    </source>
</evidence>
<evidence type="ECO:0000313" key="8">
    <source>
        <dbReference type="Proteomes" id="UP000573603"/>
    </source>
</evidence>